<dbReference type="OrthoDB" id="2284342at2759"/>
<feature type="compositionally biased region" description="Polar residues" evidence="1">
    <location>
        <begin position="29"/>
        <end position="41"/>
    </location>
</feature>
<sequence>MSSLEEQLHMMQQQITALQEQLHNAPLTPMQSADGTATTLPLRSMGTRPHYDWSPSEGLTELMGVDTPLHITTPLSDSERKNIIECYPPIAHLDYKAPATIPSAEKMTNG</sequence>
<evidence type="ECO:0000256" key="1">
    <source>
        <dbReference type="SAM" id="MobiDB-lite"/>
    </source>
</evidence>
<proteinExistence type="predicted"/>
<evidence type="ECO:0000313" key="3">
    <source>
        <dbReference type="Proteomes" id="UP000054107"/>
    </source>
</evidence>
<name>A0A0B7N063_9FUNG</name>
<dbReference type="Proteomes" id="UP000054107">
    <property type="component" value="Unassembled WGS sequence"/>
</dbReference>
<protein>
    <submittedName>
        <fullName evidence="2">Uncharacterized protein</fullName>
    </submittedName>
</protein>
<feature type="region of interest" description="Disordered" evidence="1">
    <location>
        <begin position="26"/>
        <end position="53"/>
    </location>
</feature>
<dbReference type="AlphaFoldDB" id="A0A0B7N063"/>
<accession>A0A0B7N063</accession>
<organism evidence="2 3">
    <name type="scientific">Parasitella parasitica</name>
    <dbReference type="NCBI Taxonomy" id="35722"/>
    <lineage>
        <taxon>Eukaryota</taxon>
        <taxon>Fungi</taxon>
        <taxon>Fungi incertae sedis</taxon>
        <taxon>Mucoromycota</taxon>
        <taxon>Mucoromycotina</taxon>
        <taxon>Mucoromycetes</taxon>
        <taxon>Mucorales</taxon>
        <taxon>Mucorineae</taxon>
        <taxon>Mucoraceae</taxon>
        <taxon>Parasitella</taxon>
    </lineage>
</organism>
<keyword evidence="3" id="KW-1185">Reference proteome</keyword>
<gene>
    <name evidence="2" type="primary">PARPA_02289.1 scaffold 3690</name>
</gene>
<evidence type="ECO:0000313" key="2">
    <source>
        <dbReference type="EMBL" id="CEP08890.1"/>
    </source>
</evidence>
<reference evidence="2 3" key="1">
    <citation type="submission" date="2014-09" db="EMBL/GenBank/DDBJ databases">
        <authorList>
            <person name="Ellenberger Sabrina"/>
        </authorList>
    </citation>
    <scope>NUCLEOTIDE SEQUENCE [LARGE SCALE GENOMIC DNA]</scope>
    <source>
        <strain evidence="2 3">CBS 412.66</strain>
    </source>
</reference>
<dbReference type="EMBL" id="LN720488">
    <property type="protein sequence ID" value="CEP08890.1"/>
    <property type="molecule type" value="Genomic_DNA"/>
</dbReference>